<evidence type="ECO:0000256" key="2">
    <source>
        <dbReference type="ARBA" id="ARBA00023125"/>
    </source>
</evidence>
<evidence type="ECO:0000256" key="3">
    <source>
        <dbReference type="PROSITE-ProRule" id="PRU00335"/>
    </source>
</evidence>
<dbReference type="RefSeq" id="WP_116277807.1">
    <property type="nucleotide sequence ID" value="NZ_NFZX01000010.1"/>
</dbReference>
<proteinExistence type="predicted"/>
<accession>A0A3E0WUW2</accession>
<dbReference type="Pfam" id="PF00440">
    <property type="entry name" value="TetR_N"/>
    <property type="match status" value="1"/>
</dbReference>
<dbReference type="Proteomes" id="UP000256488">
    <property type="component" value="Unassembled WGS sequence"/>
</dbReference>
<dbReference type="InterPro" id="IPR050624">
    <property type="entry name" value="HTH-type_Tx_Regulator"/>
</dbReference>
<gene>
    <name evidence="5" type="ORF">CAI16_06940</name>
</gene>
<dbReference type="InterPro" id="IPR009057">
    <property type="entry name" value="Homeodomain-like_sf"/>
</dbReference>
<dbReference type="InterPro" id="IPR001647">
    <property type="entry name" value="HTH_TetR"/>
</dbReference>
<evidence type="ECO:0000313" key="6">
    <source>
        <dbReference type="Proteomes" id="UP000256488"/>
    </source>
</evidence>
<sequence>MDGFQRRREVKKTQILQAALDLFMEYGVQKVSIKEIATKAEVSQVTIYNYFVSKDVLIDEAINYYIDRELENFEQIMNSNDTFPQKIKSVIFNKSQTARQINDNFYQTVMEKYSRKDSYIQDVYSKKAVPMMMDFFEEGKRQGYIDQNISNEALFVYLQIFQEAFQRKEVFQQILPITEDITKLVFYGIAGNNGYAEEY</sequence>
<dbReference type="PRINTS" id="PR00455">
    <property type="entry name" value="HTHTETR"/>
</dbReference>
<dbReference type="GO" id="GO:0003677">
    <property type="term" value="F:DNA binding"/>
    <property type="evidence" value="ECO:0007669"/>
    <property type="project" value="UniProtKB-UniRule"/>
</dbReference>
<dbReference type="Gene3D" id="1.10.357.10">
    <property type="entry name" value="Tetracycline Repressor, domain 2"/>
    <property type="match status" value="1"/>
</dbReference>
<dbReference type="SUPFAM" id="SSF46689">
    <property type="entry name" value="Homeodomain-like"/>
    <property type="match status" value="1"/>
</dbReference>
<dbReference type="EMBL" id="NFZX01000010">
    <property type="protein sequence ID" value="RFA35786.1"/>
    <property type="molecule type" value="Genomic_DNA"/>
</dbReference>
<keyword evidence="2 3" id="KW-0238">DNA-binding</keyword>
<organism evidence="5 6">
    <name type="scientific">Virgibacillus dokdonensis</name>
    <dbReference type="NCBI Taxonomy" id="302167"/>
    <lineage>
        <taxon>Bacteria</taxon>
        <taxon>Bacillati</taxon>
        <taxon>Bacillota</taxon>
        <taxon>Bacilli</taxon>
        <taxon>Bacillales</taxon>
        <taxon>Bacillaceae</taxon>
        <taxon>Virgibacillus</taxon>
    </lineage>
</organism>
<reference evidence="5 6" key="1">
    <citation type="submission" date="2017-05" db="EMBL/GenBank/DDBJ databases">
        <title>Virgibacillus sp. AK90 isolated from a saltern of Kakinada, India.</title>
        <authorList>
            <person name="Gupta V."/>
            <person name="Sidhu C."/>
            <person name="Korpole S."/>
            <person name="Pinnaka A.K."/>
        </authorList>
    </citation>
    <scope>NUCLEOTIDE SEQUENCE [LARGE SCALE GENOMIC DNA]</scope>
    <source>
        <strain evidence="5 6">AK90</strain>
    </source>
</reference>
<evidence type="ECO:0000259" key="4">
    <source>
        <dbReference type="PROSITE" id="PS50977"/>
    </source>
</evidence>
<keyword evidence="1" id="KW-0678">Repressor</keyword>
<feature type="domain" description="HTH tetR-type" evidence="4">
    <location>
        <begin position="9"/>
        <end position="69"/>
    </location>
</feature>
<name>A0A3E0WUW2_9BACI</name>
<protein>
    <submittedName>
        <fullName evidence="5">TetR family transcriptional regulator</fullName>
    </submittedName>
</protein>
<evidence type="ECO:0000256" key="1">
    <source>
        <dbReference type="ARBA" id="ARBA00022491"/>
    </source>
</evidence>
<feature type="DNA-binding region" description="H-T-H motif" evidence="3">
    <location>
        <begin position="32"/>
        <end position="51"/>
    </location>
</feature>
<dbReference type="PROSITE" id="PS50977">
    <property type="entry name" value="HTH_TETR_2"/>
    <property type="match status" value="1"/>
</dbReference>
<dbReference type="PANTHER" id="PTHR43479:SF21">
    <property type="entry name" value="TRANSCRIPTIONAL REGULATOR, TETR FAMILY"/>
    <property type="match status" value="1"/>
</dbReference>
<evidence type="ECO:0000313" key="5">
    <source>
        <dbReference type="EMBL" id="RFA35786.1"/>
    </source>
</evidence>
<comment type="caution">
    <text evidence="5">The sequence shown here is derived from an EMBL/GenBank/DDBJ whole genome shotgun (WGS) entry which is preliminary data.</text>
</comment>
<dbReference type="PANTHER" id="PTHR43479">
    <property type="entry name" value="ACREF/ENVCD OPERON REPRESSOR-RELATED"/>
    <property type="match status" value="1"/>
</dbReference>
<dbReference type="AlphaFoldDB" id="A0A3E0WUW2"/>